<keyword evidence="1 2" id="KW-0694">RNA-binding</keyword>
<evidence type="ECO:0000256" key="1">
    <source>
        <dbReference type="ARBA" id="ARBA00022884"/>
    </source>
</evidence>
<evidence type="ECO:0000256" key="2">
    <source>
        <dbReference type="PROSITE-ProRule" id="PRU00332"/>
    </source>
</evidence>
<dbReference type="GO" id="GO:0005829">
    <property type="term" value="C:cytosol"/>
    <property type="evidence" value="ECO:0007669"/>
    <property type="project" value="TreeGrafter"/>
</dbReference>
<dbReference type="GO" id="GO:0000339">
    <property type="term" value="F:RNA cap binding"/>
    <property type="evidence" value="ECO:0007669"/>
    <property type="project" value="InterPro"/>
</dbReference>
<organism evidence="7">
    <name type="scientific">Thelazia callipaeda</name>
    <name type="common">Oriental eyeworm</name>
    <name type="synonym">Parasitic nematode</name>
    <dbReference type="NCBI Taxonomy" id="103827"/>
    <lineage>
        <taxon>Eukaryota</taxon>
        <taxon>Metazoa</taxon>
        <taxon>Ecdysozoa</taxon>
        <taxon>Nematoda</taxon>
        <taxon>Chromadorea</taxon>
        <taxon>Rhabditida</taxon>
        <taxon>Spirurina</taxon>
        <taxon>Spiruromorpha</taxon>
        <taxon>Thelazioidea</taxon>
        <taxon>Thelaziidae</taxon>
        <taxon>Thelazia</taxon>
    </lineage>
</organism>
<dbReference type="PANTHER" id="PTHR22792:SF132">
    <property type="entry name" value="LA-RELATED PROTEIN 1"/>
    <property type="match status" value="1"/>
</dbReference>
<gene>
    <name evidence="5" type="ORF">TCLT_LOCUS10079</name>
</gene>
<dbReference type="OMA" id="YMTLMEA"/>
<dbReference type="GO" id="GO:0010494">
    <property type="term" value="C:cytoplasmic stress granule"/>
    <property type="evidence" value="ECO:0007669"/>
    <property type="project" value="TreeGrafter"/>
</dbReference>
<evidence type="ECO:0000313" key="7">
    <source>
        <dbReference type="WBParaSite" id="TCLT_0001009001-mRNA-1"/>
    </source>
</evidence>
<feature type="region of interest" description="Disordered" evidence="3">
    <location>
        <begin position="541"/>
        <end position="579"/>
    </location>
</feature>
<dbReference type="GO" id="GO:0045727">
    <property type="term" value="P:positive regulation of translation"/>
    <property type="evidence" value="ECO:0007669"/>
    <property type="project" value="TreeGrafter"/>
</dbReference>
<sequence>MSATAPNGINQQQWATTSAAAMALQNGSNRHRPYFGQAHFVRAPMVANRMSGVDYWHKNGGSAADAIRRQHQQQQQHSYQYERGGAIGTASAASATVADEMGERNRPFFQRNDKWQPRGSHPQAPPKLTPAQRRARGPLPDWDECTGDDDNFDYMDLMESQYAQFYAVSTIPPFDPSSTCLDPSLAAAFPAASMMFQTQQQMAALSFRHSHLSPFNPHLLSHPPPTLAAAPAAVIAESRPDSVASSLASNNVPTTPNALLSPGATAAVITNKGEFIPAPIVTPVALPFNAAFPSFPSQTPVSKETLKDCVRFQIEYYFSSENLQKDFYLRRKMDENGFLSLALIASFPRVRTLTSNIDLITEALRSSDKVELSEDAKYVRPLDNPQQWPLSPAIPHYIDNSVVHQVAAASSAANTVNSVSSLMSQQVSSALSVQTPEASNSNSLIQSELQSSLSSEPMQIQRQGRNSEQHTTDETTNEVVVSRSVPLSDKSGPGSNRDGHVLESDTCGEMSVVHKKNDEDNVEAELNQEQNKDIEVEDWQEVKSRKHRKSKAYGMMGKSASRHAVLSPPTRRDNDFHSDNFFSVPELPRRERRMVPEKVVMSDDSSEDISDTNIKKLIIVTPSNKKQFDRTGNFTTRTKMNQNLWEEMEYGLRRYENELWSRHESRSTHVNKVETVSEEEFKVLKGENKATNNNEQEHPPKVFPSSNTVPEVSSVWAQKARERAAASAASMMLEAKSPVARRESESGVLLPRFYPVKEDVILDLSQPRKHKTRHSIAPPIEVPVGWVFGTSARTLSMMAESSQSTSGQVVAVPALHVAMSLLKENGFQEEVYTNWRQSCLQKREHLGYGTVEMNTFFRFLSFFLRDHFNRKMYQEFRKLAIEDAEAGYRYGLECLFRFYNFGLERKFRPNIYLDFQDETINDIKRGELYGLEKFWAFLKFYKHSRCLEINPFLKRKLAQYKNLDDFKYDVGFFPAVAAKNELSVDSMKATAPPRR</sequence>
<dbReference type="InterPro" id="IPR036388">
    <property type="entry name" value="WH-like_DNA-bd_sf"/>
</dbReference>
<feature type="domain" description="HTH La-type RNA-binding" evidence="4">
    <location>
        <begin position="300"/>
        <end position="392"/>
    </location>
</feature>
<proteinExistence type="predicted"/>
<dbReference type="Pfam" id="PF05383">
    <property type="entry name" value="La"/>
    <property type="match status" value="1"/>
</dbReference>
<feature type="region of interest" description="Disordered" evidence="3">
    <location>
        <begin position="109"/>
        <end position="146"/>
    </location>
</feature>
<dbReference type="SMART" id="SM00715">
    <property type="entry name" value="LA"/>
    <property type="match status" value="1"/>
</dbReference>
<dbReference type="GO" id="GO:0048255">
    <property type="term" value="P:mRNA stabilization"/>
    <property type="evidence" value="ECO:0007669"/>
    <property type="project" value="InterPro"/>
</dbReference>
<dbReference type="STRING" id="103827.A0A0N5DAA2"/>
<dbReference type="Pfam" id="PF21071">
    <property type="entry name" value="LARP1_HEAT"/>
    <property type="match status" value="1"/>
</dbReference>
<name>A0A0N5DAA2_THECL</name>
<dbReference type="InterPro" id="IPR036390">
    <property type="entry name" value="WH_DNA-bd_sf"/>
</dbReference>
<reference evidence="5 6" key="2">
    <citation type="submission" date="2018-11" db="EMBL/GenBank/DDBJ databases">
        <authorList>
            <consortium name="Pathogen Informatics"/>
        </authorList>
    </citation>
    <scope>NUCLEOTIDE SEQUENCE [LARGE SCALE GENOMIC DNA]</scope>
</reference>
<feature type="compositionally biased region" description="Low complexity" evidence="3">
    <location>
        <begin position="433"/>
        <end position="456"/>
    </location>
</feature>
<dbReference type="SUPFAM" id="SSF46785">
    <property type="entry name" value="Winged helix' DNA-binding domain"/>
    <property type="match status" value="1"/>
</dbReference>
<dbReference type="OrthoDB" id="340227at2759"/>
<dbReference type="InterPro" id="IPR045180">
    <property type="entry name" value="La_dom_prot"/>
</dbReference>
<dbReference type="EMBL" id="UYYF01004966">
    <property type="protein sequence ID" value="VDN07754.1"/>
    <property type="molecule type" value="Genomic_DNA"/>
</dbReference>
<evidence type="ECO:0000313" key="5">
    <source>
        <dbReference type="EMBL" id="VDN07754.1"/>
    </source>
</evidence>
<dbReference type="Gene3D" id="1.10.10.10">
    <property type="entry name" value="Winged helix-like DNA-binding domain superfamily/Winged helix DNA-binding domain"/>
    <property type="match status" value="1"/>
</dbReference>
<feature type="region of interest" description="Disordered" evidence="3">
    <location>
        <begin position="433"/>
        <end position="503"/>
    </location>
</feature>
<accession>A0A0N5DAA2</accession>
<protein>
    <submittedName>
        <fullName evidence="7">HTH La-type RNA-binding domain-containing protein</fullName>
    </submittedName>
</protein>
<dbReference type="SMART" id="SM00684">
    <property type="entry name" value="DM15"/>
    <property type="match status" value="3"/>
</dbReference>
<dbReference type="InterPro" id="IPR006630">
    <property type="entry name" value="La_HTH"/>
</dbReference>
<dbReference type="InterPro" id="IPR006607">
    <property type="entry name" value="DM15"/>
</dbReference>
<dbReference type="PANTHER" id="PTHR22792">
    <property type="entry name" value="LUPUS LA PROTEIN-RELATED"/>
    <property type="match status" value="1"/>
</dbReference>
<evidence type="ECO:0000313" key="6">
    <source>
        <dbReference type="Proteomes" id="UP000276776"/>
    </source>
</evidence>
<dbReference type="PROSITE" id="PS50961">
    <property type="entry name" value="HTH_LA"/>
    <property type="match status" value="1"/>
</dbReference>
<evidence type="ECO:0000256" key="3">
    <source>
        <dbReference type="SAM" id="MobiDB-lite"/>
    </source>
</evidence>
<evidence type="ECO:0000259" key="4">
    <source>
        <dbReference type="PROSITE" id="PS50961"/>
    </source>
</evidence>
<keyword evidence="6" id="KW-1185">Reference proteome</keyword>
<dbReference type="WBParaSite" id="TCLT_0001009001-mRNA-1">
    <property type="protein sequence ID" value="TCLT_0001009001-mRNA-1"/>
    <property type="gene ID" value="TCLT_0001009001"/>
</dbReference>
<dbReference type="AlphaFoldDB" id="A0A0N5DAA2"/>
<reference evidence="7" key="1">
    <citation type="submission" date="2017-02" db="UniProtKB">
        <authorList>
            <consortium name="WormBaseParasite"/>
        </authorList>
    </citation>
    <scope>IDENTIFICATION</scope>
</reference>
<feature type="region of interest" description="Disordered" evidence="3">
    <location>
        <begin position="687"/>
        <end position="708"/>
    </location>
</feature>
<dbReference type="Proteomes" id="UP000276776">
    <property type="component" value="Unassembled WGS sequence"/>
</dbReference>